<organism evidence="3">
    <name type="scientific">Serratia marcescens</name>
    <dbReference type="NCBI Taxonomy" id="615"/>
    <lineage>
        <taxon>Bacteria</taxon>
        <taxon>Pseudomonadati</taxon>
        <taxon>Pseudomonadota</taxon>
        <taxon>Gammaproteobacteria</taxon>
        <taxon>Enterobacterales</taxon>
        <taxon>Yersiniaceae</taxon>
        <taxon>Serratia</taxon>
    </lineage>
</organism>
<protein>
    <submittedName>
        <fullName evidence="3">RssC</fullName>
    </submittedName>
</protein>
<dbReference type="Pfam" id="PF01757">
    <property type="entry name" value="Acyl_transf_3"/>
    <property type="match status" value="1"/>
</dbReference>
<feature type="transmembrane region" description="Helical" evidence="1">
    <location>
        <begin position="257"/>
        <end position="275"/>
    </location>
</feature>
<accession>C1IL67</accession>
<feature type="transmembrane region" description="Helical" evidence="1">
    <location>
        <begin position="184"/>
        <end position="201"/>
    </location>
</feature>
<dbReference type="PANTHER" id="PTHR23028:SF53">
    <property type="entry name" value="ACYL_TRANSF_3 DOMAIN-CONTAINING PROTEIN"/>
    <property type="match status" value="1"/>
</dbReference>
<feature type="transmembrane region" description="Helical" evidence="1">
    <location>
        <begin position="77"/>
        <end position="95"/>
    </location>
</feature>
<dbReference type="PANTHER" id="PTHR23028">
    <property type="entry name" value="ACETYLTRANSFERASE"/>
    <property type="match status" value="1"/>
</dbReference>
<dbReference type="InterPro" id="IPR002656">
    <property type="entry name" value="Acyl_transf_3_dom"/>
</dbReference>
<feature type="transmembrane region" description="Helical" evidence="1">
    <location>
        <begin position="160"/>
        <end position="177"/>
    </location>
</feature>
<dbReference type="PHI-base" id="PHI:3655"/>
<gene>
    <name evidence="3" type="primary">rssC</name>
</gene>
<sequence>MKHIKELDGLRGLMALWVVAGHAYEAIPTMNKVIPITLLNDFAVDVFIVLSGFVIFNLLNKSKVSYKKYITQRWMRLFPIYLVVLAASISSMYFYRDILTIAPFSPSTEHRIYQVDTYLSNQFSHLIPHLFLLQGIIPERVLPLAGTTIVGQAWSASVEWQFYLIAPMLFVFFSKLMTSPSNRAFLLALSFLVAMILLSKVLHNKAFAGGSMAAFLMGFISFFFYRDIFPIITLAKLKVISFFVVVSSVLLLKKDCIGYVIWFATFFAVLISMKSERGNLITKLFDNRIMQIIGKVSYSVYMVHMLVIYFSLYLFVMLEVNVGFGYLMLVPISIIVSLIVSMGTFKFIEQPMMNLGKRVSQKLA</sequence>
<evidence type="ECO:0000313" key="3">
    <source>
        <dbReference type="EMBL" id="ACF15629.1"/>
    </source>
</evidence>
<feature type="transmembrane region" description="Helical" evidence="1">
    <location>
        <begin position="33"/>
        <end position="56"/>
    </location>
</feature>
<feature type="transmembrane region" description="Helical" evidence="1">
    <location>
        <begin position="232"/>
        <end position="251"/>
    </location>
</feature>
<dbReference type="RefSeq" id="WP_342148973.1">
    <property type="nucleotide sequence ID" value="NZ_JAQSPU010000002.1"/>
</dbReference>
<evidence type="ECO:0000256" key="1">
    <source>
        <dbReference type="SAM" id="Phobius"/>
    </source>
</evidence>
<dbReference type="AlphaFoldDB" id="C1IL67"/>
<name>C1IL67_SERMA</name>
<feature type="non-terminal residue" evidence="3">
    <location>
        <position position="1"/>
    </location>
</feature>
<feature type="domain" description="Acyltransferase 3" evidence="2">
    <location>
        <begin position="5"/>
        <end position="342"/>
    </location>
</feature>
<dbReference type="GO" id="GO:0016020">
    <property type="term" value="C:membrane"/>
    <property type="evidence" value="ECO:0007669"/>
    <property type="project" value="TreeGrafter"/>
</dbReference>
<dbReference type="EMBL" id="EU602311">
    <property type="protein sequence ID" value="ACF15629.1"/>
    <property type="molecule type" value="Genomic_DNA"/>
</dbReference>
<feature type="transmembrane region" description="Helical" evidence="1">
    <location>
        <begin position="324"/>
        <end position="348"/>
    </location>
</feature>
<feature type="transmembrane region" description="Helical" evidence="1">
    <location>
        <begin position="207"/>
        <end position="225"/>
    </location>
</feature>
<keyword evidence="1" id="KW-0812">Transmembrane</keyword>
<reference evidence="3" key="1">
    <citation type="submission" date="2008-03" db="EMBL/GenBank/DDBJ databases">
        <title>Defect in a potential acyltransferase leads to multiple aberrant swarming-related phenotypes and hypervirulence in Serratia marcescens.</title>
        <authorList>
            <person name="Soo P.-C."/>
            <person name="Horng Y.-T."/>
            <person name="Fu Y.-H."/>
            <person name="Lai H.-C."/>
        </authorList>
    </citation>
    <scope>NUCLEOTIDE SEQUENCE</scope>
</reference>
<proteinExistence type="predicted"/>
<dbReference type="InterPro" id="IPR050879">
    <property type="entry name" value="Acyltransferase_3"/>
</dbReference>
<dbReference type="GO" id="GO:0000271">
    <property type="term" value="P:polysaccharide biosynthetic process"/>
    <property type="evidence" value="ECO:0007669"/>
    <property type="project" value="TreeGrafter"/>
</dbReference>
<keyword evidence="1" id="KW-1133">Transmembrane helix</keyword>
<keyword evidence="1" id="KW-0472">Membrane</keyword>
<dbReference type="GO" id="GO:0016747">
    <property type="term" value="F:acyltransferase activity, transferring groups other than amino-acyl groups"/>
    <property type="evidence" value="ECO:0007669"/>
    <property type="project" value="InterPro"/>
</dbReference>
<evidence type="ECO:0000259" key="2">
    <source>
        <dbReference type="Pfam" id="PF01757"/>
    </source>
</evidence>
<feature type="transmembrane region" description="Helical" evidence="1">
    <location>
        <begin position="296"/>
        <end position="318"/>
    </location>
</feature>